<dbReference type="Pfam" id="PF13556">
    <property type="entry name" value="HTH_30"/>
    <property type="match status" value="1"/>
</dbReference>
<gene>
    <name evidence="3" type="ORF">CWS20_13960</name>
</gene>
<keyword evidence="4" id="KW-1185">Reference proteome</keyword>
<evidence type="ECO:0000259" key="2">
    <source>
        <dbReference type="Pfam" id="PF13556"/>
    </source>
</evidence>
<dbReference type="Gene3D" id="1.10.10.2840">
    <property type="entry name" value="PucR C-terminal helix-turn-helix domain"/>
    <property type="match status" value="1"/>
</dbReference>
<protein>
    <submittedName>
        <fullName evidence="3">PucR family transcriptional regulator</fullName>
    </submittedName>
</protein>
<dbReference type="Proteomes" id="UP000233343">
    <property type="component" value="Unassembled WGS sequence"/>
</dbReference>
<evidence type="ECO:0000259" key="1">
    <source>
        <dbReference type="Pfam" id="PF07905"/>
    </source>
</evidence>
<feature type="domain" description="Purine catabolism PurC-like" evidence="1">
    <location>
        <begin position="29"/>
        <end position="135"/>
    </location>
</feature>
<dbReference type="Pfam" id="PF07905">
    <property type="entry name" value="PucR"/>
    <property type="match status" value="1"/>
</dbReference>
<comment type="caution">
    <text evidence="3">The sequence shown here is derived from an EMBL/GenBank/DDBJ whole genome shotgun (WGS) entry which is preliminary data.</text>
</comment>
<sequence length="532" mass="61722">MIKNLHFNINGVKKIITVKYLLKRLENINVKLISGQNGSDKNIEYINIQEFALKSDRIKKHGVLLTTFASFSDSQKIIEHLQWLLSKEIHSVGIHSVFIKKIPEEVILFSNANNLPLFLIPEEVSYQQIMQVYFQLLVEDTNNKRVHLEQINIKMLRSVALDRGSQYIVSILGKHLNQQIIHLDKLLQLKSLWTDNDFDKEEIQNIAQKLTAEQKAFSSEESIFEYRSSSGNRSIFSFRVIPIMDNMNFYGVLLIGCNNDFSVSDESLINHGKTALLLDSIKRNTMEKYLKNNDMKIIESILESPSKKKTRDFFDLSLYMKDVNLIYLIDFDDTSNLHKSFEYIHQKISKWNPHSLIWVFNSQIICVVNNDIPTHLLNRISELFEDIIIGVSDKSKNTTAESILEKYEQAQLGVKIGGTKGKKINYWTDLGYDKFLYALHQNDILKSAALNLLQPLIEHDATSNSELLITLSVYLDNFFSLKKSAEDLYIHKNTVKYRINKTKELYKDINFEDPETFLLFSSALRLYRILET</sequence>
<feature type="domain" description="PucR C-terminal helix-turn-helix" evidence="2">
    <location>
        <begin position="467"/>
        <end position="526"/>
    </location>
</feature>
<dbReference type="InterPro" id="IPR051448">
    <property type="entry name" value="CdaR-like_regulators"/>
</dbReference>
<dbReference type="EMBL" id="PISD01000030">
    <property type="protein sequence ID" value="PKG28311.1"/>
    <property type="molecule type" value="Genomic_DNA"/>
</dbReference>
<accession>A0A2N0ZFM2</accession>
<dbReference type="InterPro" id="IPR012914">
    <property type="entry name" value="PucR_dom"/>
</dbReference>
<dbReference type="PANTHER" id="PTHR33744">
    <property type="entry name" value="CARBOHYDRATE DIACID REGULATOR"/>
    <property type="match status" value="1"/>
</dbReference>
<organism evidence="3 4">
    <name type="scientific">Cytobacillus horneckiae</name>
    <dbReference type="NCBI Taxonomy" id="549687"/>
    <lineage>
        <taxon>Bacteria</taxon>
        <taxon>Bacillati</taxon>
        <taxon>Bacillota</taxon>
        <taxon>Bacilli</taxon>
        <taxon>Bacillales</taxon>
        <taxon>Bacillaceae</taxon>
        <taxon>Cytobacillus</taxon>
    </lineage>
</organism>
<proteinExistence type="predicted"/>
<dbReference type="AlphaFoldDB" id="A0A2N0ZFM2"/>
<dbReference type="InterPro" id="IPR042070">
    <property type="entry name" value="PucR_C-HTH_sf"/>
</dbReference>
<dbReference type="InterPro" id="IPR025736">
    <property type="entry name" value="PucR_C-HTH_dom"/>
</dbReference>
<name>A0A2N0ZFM2_9BACI</name>
<evidence type="ECO:0000313" key="4">
    <source>
        <dbReference type="Proteomes" id="UP000233343"/>
    </source>
</evidence>
<evidence type="ECO:0000313" key="3">
    <source>
        <dbReference type="EMBL" id="PKG28311.1"/>
    </source>
</evidence>
<reference evidence="3 4" key="1">
    <citation type="journal article" date="2010" name="Int. J. Syst. Evol. Microbiol.">
        <title>Bacillus horneckiae sp. nov., isolated from a spacecraft-assembly clean room.</title>
        <authorList>
            <person name="Vaishampayan P."/>
            <person name="Probst A."/>
            <person name="Krishnamurthi S."/>
            <person name="Ghosh S."/>
            <person name="Osman S."/>
            <person name="McDowall A."/>
            <person name="Ruckmani A."/>
            <person name="Mayilraj S."/>
            <person name="Venkateswaran K."/>
        </authorList>
    </citation>
    <scope>NUCLEOTIDE SEQUENCE [LARGE SCALE GENOMIC DNA]</scope>
    <source>
        <strain evidence="4">1PO1SC</strain>
    </source>
</reference>